<dbReference type="AlphaFoldDB" id="A0A1G9HIW3"/>
<dbReference type="PANTHER" id="PTHR44103">
    <property type="entry name" value="PROPROTEIN CONVERTASE P"/>
    <property type="match status" value="1"/>
</dbReference>
<dbReference type="Pfam" id="PF13517">
    <property type="entry name" value="FG-GAP_3"/>
    <property type="match status" value="2"/>
</dbReference>
<organism evidence="3 4">
    <name type="scientific">Streptomyces indicus</name>
    <dbReference type="NCBI Taxonomy" id="417292"/>
    <lineage>
        <taxon>Bacteria</taxon>
        <taxon>Bacillati</taxon>
        <taxon>Actinomycetota</taxon>
        <taxon>Actinomycetes</taxon>
        <taxon>Kitasatosporales</taxon>
        <taxon>Streptomycetaceae</taxon>
        <taxon>Streptomyces</taxon>
    </lineage>
</organism>
<dbReference type="Proteomes" id="UP000199155">
    <property type="component" value="Unassembled WGS sequence"/>
</dbReference>
<dbReference type="STRING" id="417292.SAMN05421806_11921"/>
<sequence length="410" mass="43037">MRSVFSRLIRGALTAATTAGLLAGVLAGPAEAASGYDRCPWDKLCLFSQPRGQGEMLIVGGGKLTLGSWDNRTRSFANYTDHPVCFFLAPRLENGLESTHFYSGQESFDESSQPWLDKAVSSLDLGPEADFFCGGESRRPTYEWEGPVKPRPAGLPSSGAFGDLNGDGYADLVSGNKFGQLWATNPPAAGDNARLVGGGWNAMTKLTRHGDYNGDAKEDLYARDKDGVLWFYPGRGDGGFGTRVRVGGGWNTMRDLAAAGDLTGDGRRDLLAADTAGVLWTYPGDGKGIFGSRVRVGGGWSVMNELVGAGDMNADGRSDLVARDSAGRLWMYPGNGKGVFGSRKLIGTGGWNGLTELAGAGDVTGDGRPDLVAHAPGSKTLRVYPGTGAADGGLKSPVTLAQLPATVFVL</sequence>
<dbReference type="Gene3D" id="2.130.10.130">
    <property type="entry name" value="Integrin alpha, N-terminal"/>
    <property type="match status" value="1"/>
</dbReference>
<dbReference type="Pfam" id="PF01839">
    <property type="entry name" value="FG-GAP"/>
    <property type="match status" value="1"/>
</dbReference>
<dbReference type="Gene3D" id="2.20.25.650">
    <property type="entry name" value="Tachylectin-2-like"/>
    <property type="match status" value="1"/>
</dbReference>
<evidence type="ECO:0000256" key="2">
    <source>
        <dbReference type="SAM" id="SignalP"/>
    </source>
</evidence>
<proteinExistence type="predicted"/>
<dbReference type="InterPro" id="IPR013517">
    <property type="entry name" value="FG-GAP"/>
</dbReference>
<name>A0A1G9HIW3_9ACTN</name>
<evidence type="ECO:0000256" key="1">
    <source>
        <dbReference type="ARBA" id="ARBA00022729"/>
    </source>
</evidence>
<dbReference type="OrthoDB" id="9815928at2"/>
<reference evidence="3 4" key="1">
    <citation type="submission" date="2016-10" db="EMBL/GenBank/DDBJ databases">
        <authorList>
            <person name="de Groot N.N."/>
        </authorList>
    </citation>
    <scope>NUCLEOTIDE SEQUENCE [LARGE SCALE GENOMIC DNA]</scope>
    <source>
        <strain evidence="3 4">CGMCC 4.5727</strain>
    </source>
</reference>
<evidence type="ECO:0000313" key="3">
    <source>
        <dbReference type="EMBL" id="SDL12819.1"/>
    </source>
</evidence>
<accession>A0A1G9HIW3</accession>
<evidence type="ECO:0000313" key="4">
    <source>
        <dbReference type="Proteomes" id="UP000199155"/>
    </source>
</evidence>
<keyword evidence="4" id="KW-1185">Reference proteome</keyword>
<protein>
    <submittedName>
        <fullName evidence="3">FG-GAP repeat-containing protein</fullName>
    </submittedName>
</protein>
<feature type="signal peptide" evidence="2">
    <location>
        <begin position="1"/>
        <end position="32"/>
    </location>
</feature>
<dbReference type="SUPFAM" id="SSF69318">
    <property type="entry name" value="Integrin alpha N-terminal domain"/>
    <property type="match status" value="1"/>
</dbReference>
<gene>
    <name evidence="3" type="ORF">SAMN05421806_11921</name>
</gene>
<dbReference type="InterPro" id="IPR028994">
    <property type="entry name" value="Integrin_alpha_N"/>
</dbReference>
<dbReference type="EMBL" id="FNFF01000019">
    <property type="protein sequence ID" value="SDL12819.1"/>
    <property type="molecule type" value="Genomic_DNA"/>
</dbReference>
<keyword evidence="1 2" id="KW-0732">Signal</keyword>
<feature type="chain" id="PRO_5011569328" evidence="2">
    <location>
        <begin position="33"/>
        <end position="410"/>
    </location>
</feature>
<dbReference type="PANTHER" id="PTHR44103:SF1">
    <property type="entry name" value="PROPROTEIN CONVERTASE P"/>
    <property type="match status" value="1"/>
</dbReference>
<dbReference type="Pfam" id="PF03995">
    <property type="entry name" value="Inhibitor_I36"/>
    <property type="match status" value="1"/>
</dbReference>